<dbReference type="Proteomes" id="UP001597338">
    <property type="component" value="Unassembled WGS sequence"/>
</dbReference>
<feature type="transmembrane region" description="Helical" evidence="1">
    <location>
        <begin position="21"/>
        <end position="45"/>
    </location>
</feature>
<keyword evidence="1" id="KW-0472">Membrane</keyword>
<evidence type="ECO:0000313" key="3">
    <source>
        <dbReference type="Proteomes" id="UP001597338"/>
    </source>
</evidence>
<accession>A0ABW4V596</accession>
<feature type="transmembrane region" description="Helical" evidence="1">
    <location>
        <begin position="156"/>
        <end position="175"/>
    </location>
</feature>
<evidence type="ECO:0000313" key="2">
    <source>
        <dbReference type="EMBL" id="MFD2025018.1"/>
    </source>
</evidence>
<feature type="transmembrane region" description="Helical" evidence="1">
    <location>
        <begin position="182"/>
        <end position="203"/>
    </location>
</feature>
<keyword evidence="1" id="KW-0812">Transmembrane</keyword>
<feature type="transmembrane region" description="Helical" evidence="1">
    <location>
        <begin position="108"/>
        <end position="136"/>
    </location>
</feature>
<reference evidence="3" key="1">
    <citation type="journal article" date="2019" name="Int. J. Syst. Evol. Microbiol.">
        <title>The Global Catalogue of Microorganisms (GCM) 10K type strain sequencing project: providing services to taxonomists for standard genome sequencing and annotation.</title>
        <authorList>
            <consortium name="The Broad Institute Genomics Platform"/>
            <consortium name="The Broad Institute Genome Sequencing Center for Infectious Disease"/>
            <person name="Wu L."/>
            <person name="Ma J."/>
        </authorList>
    </citation>
    <scope>NUCLEOTIDE SEQUENCE [LARGE SCALE GENOMIC DNA]</scope>
    <source>
        <strain evidence="3">CCM 7043</strain>
    </source>
</reference>
<organism evidence="2 3">
    <name type="scientific">Promicromonospora aerolata</name>
    <dbReference type="NCBI Taxonomy" id="195749"/>
    <lineage>
        <taxon>Bacteria</taxon>
        <taxon>Bacillati</taxon>
        <taxon>Actinomycetota</taxon>
        <taxon>Actinomycetes</taxon>
        <taxon>Micrococcales</taxon>
        <taxon>Promicromonosporaceae</taxon>
        <taxon>Promicromonospora</taxon>
    </lineage>
</organism>
<name>A0ABW4V596_9MICO</name>
<feature type="transmembrane region" description="Helical" evidence="1">
    <location>
        <begin position="223"/>
        <end position="243"/>
    </location>
</feature>
<evidence type="ECO:0008006" key="4">
    <source>
        <dbReference type="Google" id="ProtNLM"/>
    </source>
</evidence>
<protein>
    <recommendedName>
        <fullName evidence="4">ABC-2 type transport system permease protein</fullName>
    </recommendedName>
</protein>
<keyword evidence="3" id="KW-1185">Reference proteome</keyword>
<keyword evidence="1" id="KW-1133">Transmembrane helix</keyword>
<gene>
    <name evidence="2" type="ORF">ACFSL2_05795</name>
</gene>
<comment type="caution">
    <text evidence="2">The sequence shown here is derived from an EMBL/GenBank/DDBJ whole genome shotgun (WGS) entry which is preliminary data.</text>
</comment>
<sequence length="248" mass="24557">MAAEPLRELSAVVRSEWGKAWSVPSAVLWLGIAVVIALLTAMTLANDVVHAVSSGELPPGTRTPVSDVLGPVVSFAQIAVAGFALHLVTPEYAAGSIGPVFLATPRRWMVVAAKTAVAGAVAATLGAVLGPVSVLLADMVLGRHAGAPVPLVEASAGAAGVFGAAALVAVGLGFLCRSAVGALSAAFVLLVVTLAAPGAVGRWLPGPAGAAFVDGTADLSRPLALAVLGAWAAATLGLAVWTVTRRDA</sequence>
<dbReference type="RefSeq" id="WP_377196937.1">
    <property type="nucleotide sequence ID" value="NZ_JBHUHF010000001.1"/>
</dbReference>
<dbReference type="EMBL" id="JBHUHF010000001">
    <property type="protein sequence ID" value="MFD2025018.1"/>
    <property type="molecule type" value="Genomic_DNA"/>
</dbReference>
<proteinExistence type="predicted"/>
<evidence type="ECO:0000256" key="1">
    <source>
        <dbReference type="SAM" id="Phobius"/>
    </source>
</evidence>